<evidence type="ECO:0000256" key="6">
    <source>
        <dbReference type="ARBA" id="ARBA00023002"/>
    </source>
</evidence>
<evidence type="ECO:0000313" key="10">
    <source>
        <dbReference type="EMBL" id="KAF5785815.1"/>
    </source>
</evidence>
<dbReference type="STRING" id="4232.A0A251TJB4"/>
<proteinExistence type="inferred from homology"/>
<reference evidence="10 12" key="1">
    <citation type="journal article" date="2017" name="Nature">
        <title>The sunflower genome provides insights into oil metabolism, flowering and Asterid evolution.</title>
        <authorList>
            <person name="Badouin H."/>
            <person name="Gouzy J."/>
            <person name="Grassa C.J."/>
            <person name="Murat F."/>
            <person name="Staton S.E."/>
            <person name="Cottret L."/>
            <person name="Lelandais-Briere C."/>
            <person name="Owens G.L."/>
            <person name="Carrere S."/>
            <person name="Mayjonade B."/>
            <person name="Legrand L."/>
            <person name="Gill N."/>
            <person name="Kane N.C."/>
            <person name="Bowers J.E."/>
            <person name="Hubner S."/>
            <person name="Bellec A."/>
            <person name="Berard A."/>
            <person name="Berges H."/>
            <person name="Blanchet N."/>
            <person name="Boniface M.C."/>
            <person name="Brunel D."/>
            <person name="Catrice O."/>
            <person name="Chaidir N."/>
            <person name="Claudel C."/>
            <person name="Donnadieu C."/>
            <person name="Faraut T."/>
            <person name="Fievet G."/>
            <person name="Helmstetter N."/>
            <person name="King M."/>
            <person name="Knapp S.J."/>
            <person name="Lai Z."/>
            <person name="Le Paslier M.C."/>
            <person name="Lippi Y."/>
            <person name="Lorenzon L."/>
            <person name="Mandel J.R."/>
            <person name="Marage G."/>
            <person name="Marchand G."/>
            <person name="Marquand E."/>
            <person name="Bret-Mestries E."/>
            <person name="Morien E."/>
            <person name="Nambeesan S."/>
            <person name="Nguyen T."/>
            <person name="Pegot-Espagnet P."/>
            <person name="Pouilly N."/>
            <person name="Raftis F."/>
            <person name="Sallet E."/>
            <person name="Schiex T."/>
            <person name="Thomas J."/>
            <person name="Vandecasteele C."/>
            <person name="Vares D."/>
            <person name="Vear F."/>
            <person name="Vautrin S."/>
            <person name="Crespi M."/>
            <person name="Mangin B."/>
            <person name="Burke J.M."/>
            <person name="Salse J."/>
            <person name="Munos S."/>
            <person name="Vincourt P."/>
            <person name="Rieseberg L.H."/>
            <person name="Langlade N.B."/>
        </authorList>
    </citation>
    <scope>NUCLEOTIDE SEQUENCE [LARGE SCALE GENOMIC DNA]</scope>
    <source>
        <strain evidence="12">cv. SF193</strain>
        <tissue evidence="10">Leaves</tissue>
    </source>
</reference>
<organism evidence="11 12">
    <name type="scientific">Helianthus annuus</name>
    <name type="common">Common sunflower</name>
    <dbReference type="NCBI Taxonomy" id="4232"/>
    <lineage>
        <taxon>Eukaryota</taxon>
        <taxon>Viridiplantae</taxon>
        <taxon>Streptophyta</taxon>
        <taxon>Embryophyta</taxon>
        <taxon>Tracheophyta</taxon>
        <taxon>Spermatophyta</taxon>
        <taxon>Magnoliopsida</taxon>
        <taxon>eudicotyledons</taxon>
        <taxon>Gunneridae</taxon>
        <taxon>Pentapetalae</taxon>
        <taxon>asterids</taxon>
        <taxon>campanulids</taxon>
        <taxon>Asterales</taxon>
        <taxon>Asteraceae</taxon>
        <taxon>Asteroideae</taxon>
        <taxon>Heliantheae alliance</taxon>
        <taxon>Heliantheae</taxon>
        <taxon>Helianthus</taxon>
    </lineage>
</organism>
<evidence type="ECO:0000256" key="3">
    <source>
        <dbReference type="ARBA" id="ARBA00010617"/>
    </source>
</evidence>
<protein>
    <submittedName>
        <fullName evidence="10">3,9-dihydroxypterocarpan 6A-monooxygenase</fullName>
        <ecNumber evidence="10">1.14.14.93</ecNumber>
    </submittedName>
    <submittedName>
        <fullName evidence="11">Putative cytochrome P450</fullName>
    </submittedName>
</protein>
<keyword evidence="12" id="KW-1185">Reference proteome</keyword>
<dbReference type="EMBL" id="MNCJ02000325">
    <property type="protein sequence ID" value="KAF5785815.1"/>
    <property type="molecule type" value="Genomic_DNA"/>
</dbReference>
<reference evidence="11" key="2">
    <citation type="submission" date="2017-02" db="EMBL/GenBank/DDBJ databases">
        <title>Sunflower complete genome.</title>
        <authorList>
            <person name="Langlade N."/>
            <person name="Munos S."/>
        </authorList>
    </citation>
    <scope>NUCLEOTIDE SEQUENCE [LARGE SCALE GENOMIC DNA]</scope>
    <source>
        <tissue evidence="11">Leaves</tissue>
    </source>
</reference>
<keyword evidence="8" id="KW-0503">Monooxygenase</keyword>
<dbReference type="SUPFAM" id="SSF48264">
    <property type="entry name" value="Cytochrome P450"/>
    <property type="match status" value="1"/>
</dbReference>
<sequence>MSELLNGKTLDLLLPVRQEKLNLFIKYISQKAKEGNSVQLEGELMKLTNNVISRMFMSKRSSGEEEGLGELTKIITESGKLTGTFNLSDYIWFFKNLDLQRLGMKSMNTHRRFDVLMEKIITDLEEARKQETHEEKNLLNILLDISEDDSREIKLTREDIKAYIKDIFDAGTDTSAITTELALAELTNHPNIMKKAVEEIDQVVGKSRLVQESDIPNLPYLQAIVMESLRLHPAAPLIQGLSTQDCAIGGYHIPANTTTLVWVETPPTGKTHLNSGHKDLKKTSWM</sequence>
<dbReference type="InterPro" id="IPR002401">
    <property type="entry name" value="Cyt_P450_E_grp-I"/>
</dbReference>
<evidence type="ECO:0000256" key="5">
    <source>
        <dbReference type="ARBA" id="ARBA00022723"/>
    </source>
</evidence>
<dbReference type="OMA" id="MCETSTR"/>
<evidence type="ECO:0000256" key="2">
    <source>
        <dbReference type="ARBA" id="ARBA00004370"/>
    </source>
</evidence>
<dbReference type="PRINTS" id="PR00463">
    <property type="entry name" value="EP450I"/>
</dbReference>
<dbReference type="GO" id="GO:0016709">
    <property type="term" value="F:oxidoreductase activity, acting on paired donors, with incorporation or reduction of molecular oxygen, NAD(P)H as one donor, and incorporation of one atom of oxygen"/>
    <property type="evidence" value="ECO:0000318"/>
    <property type="project" value="GO_Central"/>
</dbReference>
<keyword evidence="6 10" id="KW-0560">Oxidoreductase</keyword>
<keyword evidence="7" id="KW-0408">Iron</keyword>
<dbReference type="Pfam" id="PF00067">
    <property type="entry name" value="p450"/>
    <property type="match status" value="1"/>
</dbReference>
<dbReference type="EC" id="1.14.14.93" evidence="10"/>
<keyword evidence="5" id="KW-0479">Metal-binding</keyword>
<keyword evidence="4" id="KW-0349">Heme</keyword>
<dbReference type="InterPro" id="IPR036396">
    <property type="entry name" value="Cyt_P450_sf"/>
</dbReference>
<dbReference type="PANTHER" id="PTHR47943">
    <property type="entry name" value="CYTOCHROME P450 93A3-LIKE"/>
    <property type="match status" value="1"/>
</dbReference>
<reference evidence="10" key="3">
    <citation type="submission" date="2020-06" db="EMBL/GenBank/DDBJ databases">
        <title>Helianthus annuus Genome sequencing and assembly Release 2.</title>
        <authorList>
            <person name="Gouzy J."/>
            <person name="Langlade N."/>
            <person name="Munos S."/>
        </authorList>
    </citation>
    <scope>NUCLEOTIDE SEQUENCE</scope>
    <source>
        <tissue evidence="10">Leaves</tissue>
    </source>
</reference>
<dbReference type="InterPro" id="IPR001128">
    <property type="entry name" value="Cyt_P450"/>
</dbReference>
<evidence type="ECO:0000256" key="9">
    <source>
        <dbReference type="ARBA" id="ARBA00023136"/>
    </source>
</evidence>
<evidence type="ECO:0000256" key="1">
    <source>
        <dbReference type="ARBA" id="ARBA00001971"/>
    </source>
</evidence>
<evidence type="ECO:0000256" key="8">
    <source>
        <dbReference type="ARBA" id="ARBA00023033"/>
    </source>
</evidence>
<evidence type="ECO:0000313" key="12">
    <source>
        <dbReference type="Proteomes" id="UP000215914"/>
    </source>
</evidence>
<dbReference type="Proteomes" id="UP000215914">
    <property type="component" value="Chromosome 10"/>
</dbReference>
<comment type="subcellular location">
    <subcellularLocation>
        <location evidence="2">Membrane</location>
    </subcellularLocation>
</comment>
<accession>A0A251TJB4</accession>
<keyword evidence="9" id="KW-0472">Membrane</keyword>
<evidence type="ECO:0000313" key="11">
    <source>
        <dbReference type="EMBL" id="OTG10869.1"/>
    </source>
</evidence>
<dbReference type="Gramene" id="mRNA:HanXRQr2_Chr10g0433171">
    <property type="protein sequence ID" value="mRNA:HanXRQr2_Chr10g0433171"/>
    <property type="gene ID" value="HanXRQr2_Chr10g0433171"/>
</dbReference>
<dbReference type="PANTHER" id="PTHR47943:SF8">
    <property type="entry name" value="CYTOCHROME P450"/>
    <property type="match status" value="1"/>
</dbReference>
<evidence type="ECO:0000256" key="4">
    <source>
        <dbReference type="ARBA" id="ARBA00022617"/>
    </source>
</evidence>
<evidence type="ECO:0000256" key="7">
    <source>
        <dbReference type="ARBA" id="ARBA00023004"/>
    </source>
</evidence>
<dbReference type="GO" id="GO:0005506">
    <property type="term" value="F:iron ion binding"/>
    <property type="evidence" value="ECO:0007669"/>
    <property type="project" value="InterPro"/>
</dbReference>
<dbReference type="GO" id="GO:0020037">
    <property type="term" value="F:heme binding"/>
    <property type="evidence" value="ECO:0007669"/>
    <property type="project" value="InterPro"/>
</dbReference>
<dbReference type="Gene3D" id="1.10.630.10">
    <property type="entry name" value="Cytochrome P450"/>
    <property type="match status" value="1"/>
</dbReference>
<comment type="similarity">
    <text evidence="3">Belongs to the cytochrome P450 family.</text>
</comment>
<dbReference type="EMBL" id="CM007899">
    <property type="protein sequence ID" value="OTG10869.1"/>
    <property type="molecule type" value="Genomic_DNA"/>
</dbReference>
<gene>
    <name evidence="11" type="ORF">HannXRQ_Chr10g0292501</name>
    <name evidence="10" type="ORF">HanXRQr2_Chr10g0433171</name>
</gene>
<dbReference type="InParanoid" id="A0A251TJB4"/>
<name>A0A251TJB4_HELAN</name>
<dbReference type="GO" id="GO:0016020">
    <property type="term" value="C:membrane"/>
    <property type="evidence" value="ECO:0000318"/>
    <property type="project" value="GO_Central"/>
</dbReference>
<dbReference type="GO" id="GO:0047082">
    <property type="term" value="F:3,9-dihydroxypterocarpan 6a-monooxygenase activity"/>
    <property type="evidence" value="ECO:0007669"/>
    <property type="project" value="UniProtKB-EC"/>
</dbReference>
<dbReference type="AlphaFoldDB" id="A0A251TJB4"/>
<comment type="cofactor">
    <cofactor evidence="1">
        <name>heme</name>
        <dbReference type="ChEBI" id="CHEBI:30413"/>
    </cofactor>
</comment>